<dbReference type="EMBL" id="KN833008">
    <property type="protein sequence ID" value="KIM79755.1"/>
    <property type="molecule type" value="Genomic_DNA"/>
</dbReference>
<reference evidence="2" key="2">
    <citation type="submission" date="2015-01" db="EMBL/GenBank/DDBJ databases">
        <title>Evolutionary Origins and Diversification of the Mycorrhizal Mutualists.</title>
        <authorList>
            <consortium name="DOE Joint Genome Institute"/>
            <consortium name="Mycorrhizal Genomics Consortium"/>
            <person name="Kohler A."/>
            <person name="Kuo A."/>
            <person name="Nagy L.G."/>
            <person name="Floudas D."/>
            <person name="Copeland A."/>
            <person name="Barry K.W."/>
            <person name="Cichocki N."/>
            <person name="Veneault-Fourrey C."/>
            <person name="LaButti K."/>
            <person name="Lindquist E.A."/>
            <person name="Lipzen A."/>
            <person name="Lundell T."/>
            <person name="Morin E."/>
            <person name="Murat C."/>
            <person name="Riley R."/>
            <person name="Ohm R."/>
            <person name="Sun H."/>
            <person name="Tunlid A."/>
            <person name="Henrissat B."/>
            <person name="Grigoriev I.V."/>
            <person name="Hibbett D.S."/>
            <person name="Martin F."/>
        </authorList>
    </citation>
    <scope>NUCLEOTIDE SEQUENCE [LARGE SCALE GENOMIC DNA]</scope>
    <source>
        <strain evidence="2">F 1598</strain>
    </source>
</reference>
<protein>
    <submittedName>
        <fullName evidence="1">Uncharacterized protein</fullName>
    </submittedName>
</protein>
<reference evidence="1 2" key="1">
    <citation type="submission" date="2014-04" db="EMBL/GenBank/DDBJ databases">
        <authorList>
            <consortium name="DOE Joint Genome Institute"/>
            <person name="Kuo A."/>
            <person name="Tarkka M."/>
            <person name="Buscot F."/>
            <person name="Kohler A."/>
            <person name="Nagy L.G."/>
            <person name="Floudas D."/>
            <person name="Copeland A."/>
            <person name="Barry K.W."/>
            <person name="Cichocki N."/>
            <person name="Veneault-Fourrey C."/>
            <person name="LaButti K."/>
            <person name="Lindquist E.A."/>
            <person name="Lipzen A."/>
            <person name="Lundell T."/>
            <person name="Morin E."/>
            <person name="Murat C."/>
            <person name="Sun H."/>
            <person name="Tunlid A."/>
            <person name="Henrissat B."/>
            <person name="Grigoriev I.V."/>
            <person name="Hibbett D.S."/>
            <person name="Martin F."/>
            <person name="Nordberg H.P."/>
            <person name="Cantor M.N."/>
            <person name="Hua S.X."/>
        </authorList>
    </citation>
    <scope>NUCLEOTIDE SEQUENCE [LARGE SCALE GENOMIC DNA]</scope>
    <source>
        <strain evidence="1 2">F 1598</strain>
    </source>
</reference>
<dbReference type="InParanoid" id="A0A0C3F4Y2"/>
<keyword evidence="2" id="KW-1185">Reference proteome</keyword>
<evidence type="ECO:0000313" key="2">
    <source>
        <dbReference type="Proteomes" id="UP000054166"/>
    </source>
</evidence>
<gene>
    <name evidence="1" type="ORF">PILCRDRAFT_823324</name>
</gene>
<proteinExistence type="predicted"/>
<dbReference type="Proteomes" id="UP000054166">
    <property type="component" value="Unassembled WGS sequence"/>
</dbReference>
<organism evidence="1 2">
    <name type="scientific">Piloderma croceum (strain F 1598)</name>
    <dbReference type="NCBI Taxonomy" id="765440"/>
    <lineage>
        <taxon>Eukaryota</taxon>
        <taxon>Fungi</taxon>
        <taxon>Dikarya</taxon>
        <taxon>Basidiomycota</taxon>
        <taxon>Agaricomycotina</taxon>
        <taxon>Agaricomycetes</taxon>
        <taxon>Agaricomycetidae</taxon>
        <taxon>Atheliales</taxon>
        <taxon>Atheliaceae</taxon>
        <taxon>Piloderma</taxon>
    </lineage>
</organism>
<name>A0A0C3F4Y2_PILCF</name>
<accession>A0A0C3F4Y2</accession>
<dbReference type="HOGENOM" id="CLU_2414093_0_0_1"/>
<dbReference type="AlphaFoldDB" id="A0A0C3F4Y2"/>
<evidence type="ECO:0000313" key="1">
    <source>
        <dbReference type="EMBL" id="KIM79755.1"/>
    </source>
</evidence>
<sequence>MGKTIFDLEELHCRVRCHASFQEYPKACMFRHNEGAEYAVDRVLHDDDTVTVKLQCCQVEYDEETYPLELCIEATYGEDEDNEEDEEDEDED</sequence>